<name>A0A447S6R4_KLEPN</name>
<dbReference type="Proteomes" id="UP000282433">
    <property type="component" value="Chromosome"/>
</dbReference>
<dbReference type="EMBL" id="LR134162">
    <property type="protein sequence ID" value="VEB07804.1"/>
    <property type="molecule type" value="Genomic_DNA"/>
</dbReference>
<sequence>MFCGERVNRQLKAKNITTATISMLAREMIWEHLRSVYSRPNCASYSSRLETTNEETIGEKLKENTMMEMPSHTVTRMPS</sequence>
<proteinExistence type="predicted"/>
<accession>A0A447S6R4</accession>
<protein>
    <submittedName>
        <fullName evidence="1">Uncharacterized protein</fullName>
    </submittedName>
</protein>
<gene>
    <name evidence="1" type="ORF">NCTC13635_07069</name>
</gene>
<evidence type="ECO:0000313" key="1">
    <source>
        <dbReference type="EMBL" id="VEB07804.1"/>
    </source>
</evidence>
<dbReference type="AlphaFoldDB" id="A0A447S6R4"/>
<evidence type="ECO:0000313" key="2">
    <source>
        <dbReference type="Proteomes" id="UP000282433"/>
    </source>
</evidence>
<organism evidence="1 2">
    <name type="scientific">Klebsiella pneumoniae</name>
    <dbReference type="NCBI Taxonomy" id="573"/>
    <lineage>
        <taxon>Bacteria</taxon>
        <taxon>Pseudomonadati</taxon>
        <taxon>Pseudomonadota</taxon>
        <taxon>Gammaproteobacteria</taxon>
        <taxon>Enterobacterales</taxon>
        <taxon>Enterobacteriaceae</taxon>
        <taxon>Klebsiella/Raoultella group</taxon>
        <taxon>Klebsiella</taxon>
        <taxon>Klebsiella pneumoniae complex</taxon>
    </lineage>
</organism>
<reference evidence="1 2" key="1">
    <citation type="submission" date="2018-12" db="EMBL/GenBank/DDBJ databases">
        <authorList>
            <consortium name="Pathogen Informatics"/>
        </authorList>
    </citation>
    <scope>NUCLEOTIDE SEQUENCE [LARGE SCALE GENOMIC DNA]</scope>
    <source>
        <strain evidence="1 2">NCTC13635</strain>
    </source>
</reference>